<evidence type="ECO:0000313" key="5">
    <source>
        <dbReference type="Proteomes" id="UP000479190"/>
    </source>
</evidence>
<evidence type="ECO:0000256" key="1">
    <source>
        <dbReference type="ARBA" id="ARBA00022741"/>
    </source>
</evidence>
<keyword evidence="5" id="KW-1185">Reference proteome</keyword>
<dbReference type="OrthoDB" id="361630at2759"/>
<dbReference type="EMBL" id="CADCXV010001037">
    <property type="protein sequence ID" value="CAB0040581.1"/>
    <property type="molecule type" value="Genomic_DNA"/>
</dbReference>
<dbReference type="InterPro" id="IPR009000">
    <property type="entry name" value="Transl_B-barrel_sf"/>
</dbReference>
<feature type="domain" description="Elongation factor G-like" evidence="3">
    <location>
        <begin position="26"/>
        <end position="69"/>
    </location>
</feature>
<proteinExistence type="predicted"/>
<evidence type="ECO:0000259" key="3">
    <source>
        <dbReference type="Pfam" id="PF22042"/>
    </source>
</evidence>
<name>A0A6H5IZW2_9HYME</name>
<dbReference type="InterPro" id="IPR053905">
    <property type="entry name" value="EF-G-like_DII"/>
</dbReference>
<reference evidence="4 5" key="1">
    <citation type="submission" date="2020-02" db="EMBL/GenBank/DDBJ databases">
        <authorList>
            <person name="Ferguson B K."/>
        </authorList>
    </citation>
    <scope>NUCLEOTIDE SEQUENCE [LARGE SCALE GENOMIC DNA]</scope>
</reference>
<keyword evidence="1" id="KW-0547">Nucleotide-binding</keyword>
<evidence type="ECO:0000313" key="4">
    <source>
        <dbReference type="EMBL" id="CAB0040581.1"/>
    </source>
</evidence>
<dbReference type="GO" id="GO:0005525">
    <property type="term" value="F:GTP binding"/>
    <property type="evidence" value="ECO:0007669"/>
    <property type="project" value="UniProtKB-KW"/>
</dbReference>
<dbReference type="Gene3D" id="2.40.30.10">
    <property type="entry name" value="Translation factors"/>
    <property type="match status" value="1"/>
</dbReference>
<gene>
    <name evidence="4" type="ORF">TBRA_LOCUS12279</name>
</gene>
<dbReference type="Proteomes" id="UP000479190">
    <property type="component" value="Unassembled WGS sequence"/>
</dbReference>
<protein>
    <recommendedName>
        <fullName evidence="3">Elongation factor G-like domain-containing protein</fullName>
    </recommendedName>
</protein>
<sequence>MLLLSHYTCPFSKKENFSSRKKTISGLAHAKVRAMFDHSGTVVTEAGLSDAVQIIGWRELPNAGEEILEVENEKRANQVMKFRNAKINEQKSVEHKVAAEEKHKIHRVSNEQSILQSTRRFFICYKFLMISFSVMKL</sequence>
<evidence type="ECO:0000256" key="2">
    <source>
        <dbReference type="ARBA" id="ARBA00023134"/>
    </source>
</evidence>
<keyword evidence="2" id="KW-0342">GTP-binding</keyword>
<dbReference type="AlphaFoldDB" id="A0A6H5IZW2"/>
<dbReference type="Pfam" id="PF22042">
    <property type="entry name" value="EF-G_D2"/>
    <property type="match status" value="1"/>
</dbReference>
<organism evidence="4 5">
    <name type="scientific">Trichogramma brassicae</name>
    <dbReference type="NCBI Taxonomy" id="86971"/>
    <lineage>
        <taxon>Eukaryota</taxon>
        <taxon>Metazoa</taxon>
        <taxon>Ecdysozoa</taxon>
        <taxon>Arthropoda</taxon>
        <taxon>Hexapoda</taxon>
        <taxon>Insecta</taxon>
        <taxon>Pterygota</taxon>
        <taxon>Neoptera</taxon>
        <taxon>Endopterygota</taxon>
        <taxon>Hymenoptera</taxon>
        <taxon>Apocrita</taxon>
        <taxon>Proctotrupomorpha</taxon>
        <taxon>Chalcidoidea</taxon>
        <taxon>Trichogrammatidae</taxon>
        <taxon>Trichogramma</taxon>
    </lineage>
</organism>
<dbReference type="SUPFAM" id="SSF50447">
    <property type="entry name" value="Translation proteins"/>
    <property type="match status" value="1"/>
</dbReference>
<accession>A0A6H5IZW2</accession>